<dbReference type="PANTHER" id="PTHR41878:SF1">
    <property type="entry name" value="TNPR PROTEIN"/>
    <property type="match status" value="1"/>
</dbReference>
<dbReference type="PANTHER" id="PTHR41878">
    <property type="entry name" value="LEXA REPRESSOR-RELATED"/>
    <property type="match status" value="1"/>
</dbReference>
<dbReference type="InterPro" id="IPR024047">
    <property type="entry name" value="MM3350-like_sf"/>
</dbReference>
<proteinExistence type="predicted"/>
<sequence>GWDNSHLHQFIKNRTFYTEKMPDDDLWDIMGNVDYKKMKIFDLLKKEKEKIIYEYDFGDSWGHDIILEKILPVDDNIKYPICLAGNMNCPPEDCGGVDGYAELLEILKQPDHEEYESYIEWLGKGFSPEYFDKDKVNRILKEREF</sequence>
<name>A0A660SDJ0_UNCT6</name>
<dbReference type="SUPFAM" id="SSF159941">
    <property type="entry name" value="MM3350-like"/>
    <property type="match status" value="1"/>
</dbReference>
<dbReference type="EMBL" id="QNBD01000235">
    <property type="protein sequence ID" value="RKX68854.1"/>
    <property type="molecule type" value="Genomic_DNA"/>
</dbReference>
<protein>
    <submittedName>
        <fullName evidence="2">Plasmid pRiA4b ORF-3 family protein</fullName>
    </submittedName>
</protein>
<evidence type="ECO:0000313" key="2">
    <source>
        <dbReference type="EMBL" id="RKX68854.1"/>
    </source>
</evidence>
<organism evidence="2 3">
    <name type="scientific">candidate division TA06 bacterium</name>
    <dbReference type="NCBI Taxonomy" id="2250710"/>
    <lineage>
        <taxon>Bacteria</taxon>
        <taxon>Bacteria division TA06</taxon>
    </lineage>
</organism>
<feature type="domain" description="Plasmid pRiA4b Orf3-like" evidence="1">
    <location>
        <begin position="1"/>
        <end position="134"/>
    </location>
</feature>
<accession>A0A660SDJ0</accession>
<dbReference type="AlphaFoldDB" id="A0A660SDJ0"/>
<dbReference type="InterPro" id="IPR012912">
    <property type="entry name" value="Plasmid_pRiA4b_Orf3-like"/>
</dbReference>
<evidence type="ECO:0000313" key="3">
    <source>
        <dbReference type="Proteomes" id="UP000271125"/>
    </source>
</evidence>
<dbReference type="Proteomes" id="UP000271125">
    <property type="component" value="Unassembled WGS sequence"/>
</dbReference>
<comment type="caution">
    <text evidence="2">The sequence shown here is derived from an EMBL/GenBank/DDBJ whole genome shotgun (WGS) entry which is preliminary data.</text>
</comment>
<dbReference type="Gene3D" id="3.10.290.30">
    <property type="entry name" value="MM3350-like"/>
    <property type="match status" value="1"/>
</dbReference>
<feature type="non-terminal residue" evidence="2">
    <location>
        <position position="1"/>
    </location>
</feature>
<evidence type="ECO:0000259" key="1">
    <source>
        <dbReference type="Pfam" id="PF07929"/>
    </source>
</evidence>
<reference evidence="2 3" key="1">
    <citation type="submission" date="2018-06" db="EMBL/GenBank/DDBJ databases">
        <title>Extensive metabolic versatility and redundancy in microbially diverse, dynamic hydrothermal sediments.</title>
        <authorList>
            <person name="Dombrowski N."/>
            <person name="Teske A."/>
            <person name="Baker B.J."/>
        </authorList>
    </citation>
    <scope>NUCLEOTIDE SEQUENCE [LARGE SCALE GENOMIC DNA]</scope>
    <source>
        <strain evidence="2">B10_G13</strain>
    </source>
</reference>
<gene>
    <name evidence="2" type="ORF">DRP43_05035</name>
</gene>
<dbReference type="Pfam" id="PF07929">
    <property type="entry name" value="PRiA4_ORF3"/>
    <property type="match status" value="1"/>
</dbReference>